<comment type="subunit">
    <text evidence="10">The complex is composed of six subunits: RnfA, RnfB, RnfC, RnfD, RnfE and RnfG.</text>
</comment>
<feature type="binding site" evidence="10">
    <location>
        <position position="173"/>
    </location>
    <ligand>
        <name>[4Fe-4S] cluster</name>
        <dbReference type="ChEBI" id="CHEBI:49883"/>
        <label>3</label>
    </ligand>
</feature>
<accession>A0A0P8W7U9</accession>
<keyword evidence="6 10" id="KW-0249">Electron transport</keyword>
<comment type="cofactor">
    <cofactor evidence="10">
        <name>[4Fe-4S] cluster</name>
        <dbReference type="ChEBI" id="CHEBI:49883"/>
    </cofactor>
    <text evidence="10">Binds 3 [4Fe-4S] clusters.</text>
</comment>
<keyword evidence="4 10" id="KW-0677">Repeat</keyword>
<dbReference type="PATRIC" id="fig|36849.3.peg.2854"/>
<dbReference type="Proteomes" id="UP000050326">
    <property type="component" value="Unassembled WGS sequence"/>
</dbReference>
<dbReference type="RefSeq" id="WP_054875720.1">
    <property type="nucleotide sequence ID" value="NZ_LKET01000035.1"/>
</dbReference>
<keyword evidence="9 10" id="KW-0472">Membrane</keyword>
<dbReference type="PROSITE" id="PS00198">
    <property type="entry name" value="4FE4S_FER_1"/>
    <property type="match status" value="2"/>
</dbReference>
<keyword evidence="10" id="KW-1003">Cell membrane</keyword>
<reference evidence="14 15" key="1">
    <citation type="submission" date="2015-09" db="EMBL/GenBank/DDBJ databases">
        <title>Genome sequence of Oxobacter pfennigii DSM 3222.</title>
        <authorList>
            <person name="Poehlein A."/>
            <person name="Bengelsdorf F.R."/>
            <person name="Schiel-Bengelsdorf B."/>
            <person name="Duerre P."/>
            <person name="Daniel R."/>
        </authorList>
    </citation>
    <scope>NUCLEOTIDE SEQUENCE [LARGE SCALE GENOMIC DNA]</scope>
    <source>
        <strain evidence="14 15">DSM 3222</strain>
    </source>
</reference>
<feature type="transmembrane region" description="Helical" evidence="11">
    <location>
        <begin position="6"/>
        <end position="27"/>
    </location>
</feature>
<evidence type="ECO:0000256" key="4">
    <source>
        <dbReference type="ARBA" id="ARBA00022737"/>
    </source>
</evidence>
<evidence type="ECO:0000256" key="9">
    <source>
        <dbReference type="ARBA" id="ARBA00023136"/>
    </source>
</evidence>
<feature type="binding site" evidence="10">
    <location>
        <position position="76"/>
    </location>
    <ligand>
        <name>[4Fe-4S] cluster</name>
        <dbReference type="ChEBI" id="CHEBI:49883"/>
        <label>1</label>
    </ligand>
</feature>
<dbReference type="PANTHER" id="PTHR43560:SF1">
    <property type="entry name" value="ION-TRANSLOCATING OXIDOREDUCTASE COMPLEX SUBUNIT B"/>
    <property type="match status" value="1"/>
</dbReference>
<organism evidence="14 15">
    <name type="scientific">Oxobacter pfennigii</name>
    <dbReference type="NCBI Taxonomy" id="36849"/>
    <lineage>
        <taxon>Bacteria</taxon>
        <taxon>Bacillati</taxon>
        <taxon>Bacillota</taxon>
        <taxon>Clostridia</taxon>
        <taxon>Eubacteriales</taxon>
        <taxon>Clostridiaceae</taxon>
        <taxon>Oxobacter</taxon>
    </lineage>
</organism>
<name>A0A0P8W7U9_9CLOT</name>
<dbReference type="CDD" id="cd10549">
    <property type="entry name" value="MtMvhB_like"/>
    <property type="match status" value="1"/>
</dbReference>
<dbReference type="PROSITE" id="PS51379">
    <property type="entry name" value="4FE4S_FER_2"/>
    <property type="match status" value="3"/>
</dbReference>
<dbReference type="Pfam" id="PF04060">
    <property type="entry name" value="FeS"/>
    <property type="match status" value="1"/>
</dbReference>
<feature type="binding site" evidence="10">
    <location>
        <position position="51"/>
    </location>
    <ligand>
        <name>[4Fe-4S] cluster</name>
        <dbReference type="ChEBI" id="CHEBI:49883"/>
        <label>1</label>
    </ligand>
</feature>
<dbReference type="Gene3D" id="3.30.70.20">
    <property type="match status" value="2"/>
</dbReference>
<feature type="binding site" evidence="10">
    <location>
        <position position="59"/>
    </location>
    <ligand>
        <name>[4Fe-4S] cluster</name>
        <dbReference type="ChEBI" id="CHEBI:49883"/>
        <label>1</label>
    </ligand>
</feature>
<keyword evidence="3 10" id="KW-0479">Metal-binding</keyword>
<keyword evidence="15" id="KW-1185">Reference proteome</keyword>
<evidence type="ECO:0000256" key="2">
    <source>
        <dbReference type="ARBA" id="ARBA00022485"/>
    </source>
</evidence>
<keyword evidence="11" id="KW-1133">Transmembrane helix</keyword>
<gene>
    <name evidence="14" type="primary">rnfB_3</name>
    <name evidence="10" type="synonym">rnfB</name>
    <name evidence="14" type="ORF">OXPF_26990</name>
</gene>
<dbReference type="InterPro" id="IPR017896">
    <property type="entry name" value="4Fe4S_Fe-S-bd"/>
</dbReference>
<protein>
    <recommendedName>
        <fullName evidence="10">Ion-translocating oxidoreductase complex subunit B</fullName>
        <ecNumber evidence="10">7.-.-.-</ecNumber>
    </recommendedName>
    <alternativeName>
        <fullName evidence="10">Rnf electron transport complex subunit B</fullName>
    </alternativeName>
</protein>
<dbReference type="InterPro" id="IPR050395">
    <property type="entry name" value="4Fe4S_Ferredoxin_RnfB"/>
</dbReference>
<dbReference type="SUPFAM" id="SSF54862">
    <property type="entry name" value="4Fe-4S ferredoxins"/>
    <property type="match status" value="1"/>
</dbReference>
<evidence type="ECO:0000256" key="6">
    <source>
        <dbReference type="ARBA" id="ARBA00022982"/>
    </source>
</evidence>
<dbReference type="STRING" id="36849.OXPF_26990"/>
<evidence type="ECO:0000256" key="11">
    <source>
        <dbReference type="SAM" id="Phobius"/>
    </source>
</evidence>
<dbReference type="EMBL" id="LKET01000035">
    <property type="protein sequence ID" value="KPU43839.1"/>
    <property type="molecule type" value="Genomic_DNA"/>
</dbReference>
<comment type="similarity">
    <text evidence="10">Belongs to the 4Fe4S bacterial-type ferredoxin family. RnfB subfamily.</text>
</comment>
<evidence type="ECO:0000256" key="5">
    <source>
        <dbReference type="ARBA" id="ARBA00022967"/>
    </source>
</evidence>
<feature type="binding site" evidence="10">
    <location>
        <position position="154"/>
    </location>
    <ligand>
        <name>[4Fe-4S] cluster</name>
        <dbReference type="ChEBI" id="CHEBI:49883"/>
        <label>3</label>
    </ligand>
</feature>
<dbReference type="EC" id="7.-.-.-" evidence="10"/>
<feature type="binding site" evidence="10">
    <location>
        <position position="150"/>
    </location>
    <ligand>
        <name>[4Fe-4S] cluster</name>
        <dbReference type="ChEBI" id="CHEBI:49883"/>
        <label>2</label>
    </ligand>
</feature>
<dbReference type="GO" id="GO:0009055">
    <property type="term" value="F:electron transfer activity"/>
    <property type="evidence" value="ECO:0007669"/>
    <property type="project" value="InterPro"/>
</dbReference>
<feature type="binding site" evidence="10">
    <location>
        <position position="144"/>
    </location>
    <ligand>
        <name>[4Fe-4S] cluster</name>
        <dbReference type="ChEBI" id="CHEBI:49883"/>
        <label>2</label>
    </ligand>
</feature>
<keyword evidence="5 10" id="KW-1278">Translocase</keyword>
<evidence type="ECO:0000313" key="15">
    <source>
        <dbReference type="Proteomes" id="UP000050326"/>
    </source>
</evidence>
<feature type="binding site" evidence="10">
    <location>
        <position position="140"/>
    </location>
    <ligand>
        <name>[4Fe-4S] cluster</name>
        <dbReference type="ChEBI" id="CHEBI:49883"/>
        <label>2</label>
    </ligand>
</feature>
<sequence>MDLMNIVYPTVSLGGIGLVLGAVLGYASKKFAVEVDPKVPLVRDALPGANCGGCGYPGCDALAKAIVEGDAKPNACPVGGAASALKIGEVLGVSVEAGERTSAYVKCSGVCTNSKDKYKYYGVQDCRDAAMIPGGGPKSCSYGCLGLGSCVKVCDFGALSIVDGVAVVDEDKCTSCGKCTNICPKGLISIVPTSKRVRVACSSKDRGKDVKDSCSVGCIGCSLCFKNCPNDAIKFENNLAVIDYSKCKECQTCVTKCPSKVIKGIKGGNVLQ</sequence>
<keyword evidence="2 10" id="KW-0004">4Fe-4S</keyword>
<evidence type="ECO:0000256" key="1">
    <source>
        <dbReference type="ARBA" id="ARBA00022448"/>
    </source>
</evidence>
<dbReference type="GO" id="GO:0022900">
    <property type="term" value="P:electron transport chain"/>
    <property type="evidence" value="ECO:0007669"/>
    <property type="project" value="UniProtKB-UniRule"/>
</dbReference>
<dbReference type="HAMAP" id="MF_00463">
    <property type="entry name" value="RsxB_RnfB"/>
    <property type="match status" value="1"/>
</dbReference>
<dbReference type="Gene3D" id="1.10.15.40">
    <property type="entry name" value="Electron transport complex subunit B, putative Fe-S cluster"/>
    <property type="match status" value="1"/>
</dbReference>
<comment type="function">
    <text evidence="10">Part of a membrane-bound complex that couples electron transfer with translocation of ions across the membrane.</text>
</comment>
<feature type="domain" description="4Fe-4S ferredoxin-type" evidence="12">
    <location>
        <begin position="240"/>
        <end position="267"/>
    </location>
</feature>
<dbReference type="GO" id="GO:0046872">
    <property type="term" value="F:metal ion binding"/>
    <property type="evidence" value="ECO:0007669"/>
    <property type="project" value="UniProtKB-KW"/>
</dbReference>
<proteinExistence type="inferred from homology"/>
<dbReference type="NCBIfam" id="NF005503">
    <property type="entry name" value="PRK07118.1-2"/>
    <property type="match status" value="1"/>
</dbReference>
<evidence type="ECO:0000259" key="13">
    <source>
        <dbReference type="PROSITE" id="PS51656"/>
    </source>
</evidence>
<feature type="binding site" evidence="10">
    <location>
        <position position="179"/>
    </location>
    <ligand>
        <name>[4Fe-4S] cluster</name>
        <dbReference type="ChEBI" id="CHEBI:49883"/>
        <label>3</label>
    </ligand>
</feature>
<evidence type="ECO:0000259" key="12">
    <source>
        <dbReference type="PROSITE" id="PS51379"/>
    </source>
</evidence>
<evidence type="ECO:0000256" key="3">
    <source>
        <dbReference type="ARBA" id="ARBA00022723"/>
    </source>
</evidence>
<comment type="caution">
    <text evidence="14">The sequence shown here is derived from an EMBL/GenBank/DDBJ whole genome shotgun (WGS) entry which is preliminary data.</text>
</comment>
<keyword evidence="7 10" id="KW-0408">Iron</keyword>
<dbReference type="NCBIfam" id="TIGR01944">
    <property type="entry name" value="rnfB"/>
    <property type="match status" value="1"/>
</dbReference>
<dbReference type="InterPro" id="IPR007202">
    <property type="entry name" value="4Fe-4S_dom"/>
</dbReference>
<feature type="domain" description="4Fe-4S" evidence="13">
    <location>
        <begin position="34"/>
        <end position="93"/>
    </location>
</feature>
<feature type="binding site" evidence="10">
    <location>
        <position position="183"/>
    </location>
    <ligand>
        <name>[4Fe-4S] cluster</name>
        <dbReference type="ChEBI" id="CHEBI:49883"/>
        <label>2</label>
    </ligand>
</feature>
<keyword evidence="8 10" id="KW-0411">Iron-sulfur</keyword>
<dbReference type="AlphaFoldDB" id="A0A0P8W7U9"/>
<feature type="domain" description="4Fe-4S ferredoxin-type" evidence="12">
    <location>
        <begin position="207"/>
        <end position="238"/>
    </location>
</feature>
<evidence type="ECO:0000256" key="8">
    <source>
        <dbReference type="ARBA" id="ARBA00023014"/>
    </source>
</evidence>
<feature type="region of interest" description="Hydrophobic" evidence="10">
    <location>
        <begin position="1"/>
        <end position="28"/>
    </location>
</feature>
<evidence type="ECO:0000256" key="10">
    <source>
        <dbReference type="HAMAP-Rule" id="MF_00463"/>
    </source>
</evidence>
<feature type="binding site" evidence="10">
    <location>
        <position position="54"/>
    </location>
    <ligand>
        <name>[4Fe-4S] cluster</name>
        <dbReference type="ChEBI" id="CHEBI:49883"/>
        <label>1</label>
    </ligand>
</feature>
<feature type="binding site" evidence="10">
    <location>
        <position position="176"/>
    </location>
    <ligand>
        <name>[4Fe-4S] cluster</name>
        <dbReference type="ChEBI" id="CHEBI:49883"/>
        <label>3</label>
    </ligand>
</feature>
<dbReference type="PROSITE" id="PS51656">
    <property type="entry name" value="4FE4S"/>
    <property type="match status" value="1"/>
</dbReference>
<dbReference type="Pfam" id="PF12838">
    <property type="entry name" value="Fer4_7"/>
    <property type="match status" value="1"/>
</dbReference>
<keyword evidence="1 10" id="KW-0813">Transport</keyword>
<evidence type="ECO:0000256" key="7">
    <source>
        <dbReference type="ARBA" id="ARBA00023004"/>
    </source>
</evidence>
<dbReference type="InterPro" id="IPR010207">
    <property type="entry name" value="Elect_transpt_cplx_RnfB/RsxB"/>
</dbReference>
<comment type="subcellular location">
    <subcellularLocation>
        <location evidence="10">Cell membrane</location>
    </subcellularLocation>
</comment>
<dbReference type="InterPro" id="IPR017900">
    <property type="entry name" value="4Fe4S_Fe_S_CS"/>
</dbReference>
<dbReference type="GO" id="GO:0051539">
    <property type="term" value="F:4 iron, 4 sulfur cluster binding"/>
    <property type="evidence" value="ECO:0007669"/>
    <property type="project" value="UniProtKB-UniRule"/>
</dbReference>
<dbReference type="PANTHER" id="PTHR43560">
    <property type="entry name" value="ION-TRANSLOCATING OXIDOREDUCTASE COMPLEX SUBUNIT B"/>
    <property type="match status" value="1"/>
</dbReference>
<dbReference type="GO" id="GO:0005886">
    <property type="term" value="C:plasma membrane"/>
    <property type="evidence" value="ECO:0007669"/>
    <property type="project" value="UniProtKB-SubCell"/>
</dbReference>
<dbReference type="Pfam" id="PF12837">
    <property type="entry name" value="Fer4_6"/>
    <property type="match status" value="1"/>
</dbReference>
<feature type="domain" description="4Fe-4S ferredoxin-type" evidence="12">
    <location>
        <begin position="164"/>
        <end position="193"/>
    </location>
</feature>
<comment type="caution">
    <text evidence="10">Lacks conserved residue(s) required for the propagation of feature annotation.</text>
</comment>
<keyword evidence="11" id="KW-0812">Transmembrane</keyword>
<evidence type="ECO:0000313" key="14">
    <source>
        <dbReference type="EMBL" id="KPU43839.1"/>
    </source>
</evidence>